<dbReference type="RefSeq" id="WP_188759042.1">
    <property type="nucleotide sequence ID" value="NZ_BMJB01000001.1"/>
</dbReference>
<organism evidence="2 3">
    <name type="scientific">Edaphobacter acidisoli</name>
    <dbReference type="NCBI Taxonomy" id="2040573"/>
    <lineage>
        <taxon>Bacteria</taxon>
        <taxon>Pseudomonadati</taxon>
        <taxon>Acidobacteriota</taxon>
        <taxon>Terriglobia</taxon>
        <taxon>Terriglobales</taxon>
        <taxon>Acidobacteriaceae</taxon>
        <taxon>Edaphobacter</taxon>
    </lineage>
</organism>
<name>A0A916RRW0_9BACT</name>
<comment type="caution">
    <text evidence="2">The sequence shown here is derived from an EMBL/GenBank/DDBJ whole genome shotgun (WGS) entry which is preliminary data.</text>
</comment>
<evidence type="ECO:0000256" key="1">
    <source>
        <dbReference type="ARBA" id="ARBA00022729"/>
    </source>
</evidence>
<dbReference type="InterPro" id="IPR013517">
    <property type="entry name" value="FG-GAP"/>
</dbReference>
<dbReference type="InterPro" id="IPR028994">
    <property type="entry name" value="Integrin_alpha_N"/>
</dbReference>
<dbReference type="Gene3D" id="2.130.10.130">
    <property type="entry name" value="Integrin alpha, N-terminal"/>
    <property type="match status" value="1"/>
</dbReference>
<sequence>MEGCLEFAAGTTLPLPAPQTETPNVVEAVATGDFDGDGKQDVAVLAEYARDVIAPGYGFETDVPFMTALLVYYGHATTPGTYTVTVTGTSGATTRSTGQYGLSHKVRGGSLLYCHFL</sequence>
<keyword evidence="1" id="KW-0732">Signal</keyword>
<dbReference type="AlphaFoldDB" id="A0A916RRW0"/>
<dbReference type="SUPFAM" id="SSF69318">
    <property type="entry name" value="Integrin alpha N-terminal domain"/>
    <property type="match status" value="1"/>
</dbReference>
<gene>
    <name evidence="2" type="ORF">GCM10011507_18670</name>
</gene>
<dbReference type="Proteomes" id="UP000648801">
    <property type="component" value="Unassembled WGS sequence"/>
</dbReference>
<dbReference type="EMBL" id="BMJB01000001">
    <property type="protein sequence ID" value="GGA67416.1"/>
    <property type="molecule type" value="Genomic_DNA"/>
</dbReference>
<protein>
    <recommendedName>
        <fullName evidence="4">Dockerin domain-containing protein</fullName>
    </recommendedName>
</protein>
<evidence type="ECO:0000313" key="2">
    <source>
        <dbReference type="EMBL" id="GGA67416.1"/>
    </source>
</evidence>
<reference evidence="2" key="1">
    <citation type="journal article" date="2014" name="Int. J. Syst. Evol. Microbiol.">
        <title>Complete genome sequence of Corynebacterium casei LMG S-19264T (=DSM 44701T), isolated from a smear-ripened cheese.</title>
        <authorList>
            <consortium name="US DOE Joint Genome Institute (JGI-PGF)"/>
            <person name="Walter F."/>
            <person name="Albersmeier A."/>
            <person name="Kalinowski J."/>
            <person name="Ruckert C."/>
        </authorList>
    </citation>
    <scope>NUCLEOTIDE SEQUENCE</scope>
    <source>
        <strain evidence="2">CGMCC 1.15447</strain>
    </source>
</reference>
<accession>A0A916RRW0</accession>
<dbReference type="Pfam" id="PF01839">
    <property type="entry name" value="FG-GAP"/>
    <property type="match status" value="1"/>
</dbReference>
<evidence type="ECO:0000313" key="3">
    <source>
        <dbReference type="Proteomes" id="UP000648801"/>
    </source>
</evidence>
<keyword evidence="3" id="KW-1185">Reference proteome</keyword>
<evidence type="ECO:0008006" key="4">
    <source>
        <dbReference type="Google" id="ProtNLM"/>
    </source>
</evidence>
<reference evidence="2" key="2">
    <citation type="submission" date="2020-09" db="EMBL/GenBank/DDBJ databases">
        <authorList>
            <person name="Sun Q."/>
            <person name="Zhou Y."/>
        </authorList>
    </citation>
    <scope>NUCLEOTIDE SEQUENCE</scope>
    <source>
        <strain evidence="2">CGMCC 1.15447</strain>
    </source>
</reference>
<proteinExistence type="predicted"/>